<dbReference type="EMBL" id="LT629787">
    <property type="protein sequence ID" value="SDT98663.1"/>
    <property type="molecule type" value="Genomic_DNA"/>
</dbReference>
<proteinExistence type="predicted"/>
<reference evidence="2" key="1">
    <citation type="submission" date="2016-10" db="EMBL/GenBank/DDBJ databases">
        <authorList>
            <person name="Varghese N."/>
            <person name="Submissions S."/>
        </authorList>
    </citation>
    <scope>NUCLEOTIDE SEQUENCE [LARGE SCALE GENOMIC DNA]</scope>
    <source>
        <strain evidence="2">CECT 8338</strain>
    </source>
</reference>
<dbReference type="Proteomes" id="UP000243924">
    <property type="component" value="Chromosome I"/>
</dbReference>
<dbReference type="Gene3D" id="3.40.190.10">
    <property type="entry name" value="Periplasmic binding protein-like II"/>
    <property type="match status" value="2"/>
</dbReference>
<accession>A0A1H2EUM0</accession>
<protein>
    <submittedName>
        <fullName evidence="1">Amino acid ABC transporter substrate-binding protein, PAAT family</fullName>
    </submittedName>
</protein>
<evidence type="ECO:0000313" key="2">
    <source>
        <dbReference type="Proteomes" id="UP000243924"/>
    </source>
</evidence>
<name>A0A1H2EUM0_9GAMM</name>
<organism evidence="1 2">
    <name type="scientific">Halopseudomonas salegens</name>
    <dbReference type="NCBI Taxonomy" id="1434072"/>
    <lineage>
        <taxon>Bacteria</taxon>
        <taxon>Pseudomonadati</taxon>
        <taxon>Pseudomonadota</taxon>
        <taxon>Gammaproteobacteria</taxon>
        <taxon>Pseudomonadales</taxon>
        <taxon>Pseudomonadaceae</taxon>
        <taxon>Halopseudomonas</taxon>
    </lineage>
</organism>
<dbReference type="STRING" id="1434072.SAMN05216210_1042"/>
<sequence>MRVPVIVLFVWLLLTAQVLAGPKTVPVGGYVFPPFVDLTSQGEWRGITLDLLDELNRLQHDYHFEFYPTSAGRRYADLRAGHYELMLFENPAWGWPPDQVEGLKGLVMGQEVFIARRAQGRDQGYFADHEGKRIALFSGYHYAFADFINNKQYLRSKHNAVFTQSQESNVQMVLRGRVELGVVTDAWLETYLQRYPQYRDELLIGSDPDQLYQHFLLLRRGSTPDMATMRRLFERLKSNGALERVLVRHGINAIAD</sequence>
<dbReference type="AlphaFoldDB" id="A0A1H2EUM0"/>
<dbReference type="SUPFAM" id="SSF53850">
    <property type="entry name" value="Periplasmic binding protein-like II"/>
    <property type="match status" value="1"/>
</dbReference>
<dbReference type="RefSeq" id="WP_092384813.1">
    <property type="nucleotide sequence ID" value="NZ_LT629787.1"/>
</dbReference>
<dbReference type="OrthoDB" id="8747607at2"/>
<gene>
    <name evidence="1" type="ORF">SAMN05216210_1042</name>
</gene>
<evidence type="ECO:0000313" key="1">
    <source>
        <dbReference type="EMBL" id="SDT98663.1"/>
    </source>
</evidence>
<keyword evidence="2" id="KW-1185">Reference proteome</keyword>